<dbReference type="GO" id="GO:0005524">
    <property type="term" value="F:ATP binding"/>
    <property type="evidence" value="ECO:0007669"/>
    <property type="project" value="UniProtKB-KW"/>
</dbReference>
<feature type="domain" description="Protein kinase" evidence="10">
    <location>
        <begin position="9"/>
        <end position="281"/>
    </location>
</feature>
<name>B9ZYV9_DICJA</name>
<keyword evidence="3" id="KW-0808">Transferase</keyword>
<dbReference type="GO" id="GO:0008353">
    <property type="term" value="F:RNA polymerase II CTD heptapeptide repeat kinase activity"/>
    <property type="evidence" value="ECO:0007669"/>
    <property type="project" value="UniProtKB-EC"/>
</dbReference>
<sequence length="309" mass="35605">MKRKHQPDCECASVMSEEQYALVFKTYRVGEFDEIYVPKKEAVHLTSLRELKYLRDFKHNNIITISDTFNNGGCTHLVMEYMDYNLESMIKNKDLSLSHIKFFMHQILLALDYLQSKRVLHRDIKPRNILVNKGGVLKLSGFWLARKRESTNHQFSPAATTLWYRAPELLYGARHYNTTVDIWSFGCIVGEFCTKNPLFPGNSEIDQLEKIFTIRGSPNNQTWPNCRLYPGYLEPTYNAGVSLHLVLPNTPIDLISIADAALQINPDSRPSAFQLMSFEFLRNVPVASEYSDPPIFQKDDTAYPSNSDY</sequence>
<evidence type="ECO:0000256" key="8">
    <source>
        <dbReference type="ARBA" id="ARBA00048367"/>
    </source>
</evidence>
<keyword evidence="6" id="KW-0067">ATP-binding</keyword>
<comment type="similarity">
    <text evidence="1">Belongs to the protein kinase superfamily. CMGC Ser/Thr protein kinase family. CDC2/CDKX subfamily.</text>
</comment>
<evidence type="ECO:0000256" key="2">
    <source>
        <dbReference type="ARBA" id="ARBA00022527"/>
    </source>
</evidence>
<evidence type="ECO:0000256" key="7">
    <source>
        <dbReference type="ARBA" id="ARBA00047811"/>
    </source>
</evidence>
<dbReference type="PANTHER" id="PTHR24056:SF495">
    <property type="entry name" value="CYCLIN-DEPENDENT KINASE 8-RELATED"/>
    <property type="match status" value="1"/>
</dbReference>
<evidence type="ECO:0000256" key="6">
    <source>
        <dbReference type="ARBA" id="ARBA00022840"/>
    </source>
</evidence>
<evidence type="ECO:0000256" key="5">
    <source>
        <dbReference type="ARBA" id="ARBA00022777"/>
    </source>
</evidence>
<comment type="catalytic activity">
    <reaction evidence="9">
        <text>[DNA-directed RNA polymerase] + ATP = phospho-[DNA-directed RNA polymerase] + ADP + H(+)</text>
        <dbReference type="Rhea" id="RHEA:10216"/>
        <dbReference type="Rhea" id="RHEA-COMP:11321"/>
        <dbReference type="Rhea" id="RHEA-COMP:11322"/>
        <dbReference type="ChEBI" id="CHEBI:15378"/>
        <dbReference type="ChEBI" id="CHEBI:30616"/>
        <dbReference type="ChEBI" id="CHEBI:43176"/>
        <dbReference type="ChEBI" id="CHEBI:68546"/>
        <dbReference type="ChEBI" id="CHEBI:456216"/>
        <dbReference type="EC" id="2.7.11.23"/>
    </reaction>
</comment>
<dbReference type="PROSITE" id="PS00108">
    <property type="entry name" value="PROTEIN_KINASE_ST"/>
    <property type="match status" value="1"/>
</dbReference>
<evidence type="ECO:0000256" key="9">
    <source>
        <dbReference type="ARBA" id="ARBA00049280"/>
    </source>
</evidence>
<keyword evidence="2" id="KW-0723">Serine/threonine-protein kinase</keyword>
<dbReference type="InterPro" id="IPR008271">
    <property type="entry name" value="Ser/Thr_kinase_AS"/>
</dbReference>
<dbReference type="InterPro" id="IPR011009">
    <property type="entry name" value="Kinase-like_dom_sf"/>
</dbReference>
<dbReference type="PANTHER" id="PTHR24056">
    <property type="entry name" value="CELL DIVISION PROTEIN KINASE"/>
    <property type="match status" value="1"/>
</dbReference>
<organism evidence="11">
    <name type="scientific">Dicyema japonicum</name>
    <name type="common">Dicyemid mesozoan</name>
    <dbReference type="NCBI Taxonomy" id="399803"/>
    <lineage>
        <taxon>Eukaryota</taxon>
        <taxon>Metazoa</taxon>
        <taxon>Spiralia</taxon>
        <taxon>Lophotrochozoa</taxon>
        <taxon>Mesozoa</taxon>
        <taxon>Dicyemida</taxon>
        <taxon>Rhombozoa</taxon>
        <taxon>Dicyemidae</taxon>
        <taxon>Dicyema</taxon>
    </lineage>
</organism>
<dbReference type="EMBL" id="AB429235">
    <property type="protein sequence ID" value="BAH29722.1"/>
    <property type="molecule type" value="Genomic_DNA"/>
</dbReference>
<dbReference type="FunFam" id="1.10.510.10:FF:000624">
    <property type="entry name" value="Mitogen-activated protein kinase"/>
    <property type="match status" value="1"/>
</dbReference>
<dbReference type="SUPFAM" id="SSF56112">
    <property type="entry name" value="Protein kinase-like (PK-like)"/>
    <property type="match status" value="1"/>
</dbReference>
<dbReference type="InterPro" id="IPR000719">
    <property type="entry name" value="Prot_kinase_dom"/>
</dbReference>
<dbReference type="GO" id="GO:0016592">
    <property type="term" value="C:mediator complex"/>
    <property type="evidence" value="ECO:0007669"/>
    <property type="project" value="TreeGrafter"/>
</dbReference>
<evidence type="ECO:0000256" key="4">
    <source>
        <dbReference type="ARBA" id="ARBA00022741"/>
    </source>
</evidence>
<dbReference type="AlphaFoldDB" id="B9ZYV9"/>
<accession>B9ZYV9</accession>
<proteinExistence type="inferred from homology"/>
<keyword evidence="5 11" id="KW-0418">Kinase</keyword>
<comment type="catalytic activity">
    <reaction evidence="8">
        <text>L-seryl-[protein] + ATP = O-phospho-L-seryl-[protein] + ADP + H(+)</text>
        <dbReference type="Rhea" id="RHEA:17989"/>
        <dbReference type="Rhea" id="RHEA-COMP:9863"/>
        <dbReference type="Rhea" id="RHEA-COMP:11604"/>
        <dbReference type="ChEBI" id="CHEBI:15378"/>
        <dbReference type="ChEBI" id="CHEBI:29999"/>
        <dbReference type="ChEBI" id="CHEBI:30616"/>
        <dbReference type="ChEBI" id="CHEBI:83421"/>
        <dbReference type="ChEBI" id="CHEBI:456216"/>
        <dbReference type="EC" id="2.7.11.22"/>
    </reaction>
</comment>
<comment type="catalytic activity">
    <reaction evidence="7">
        <text>L-threonyl-[protein] + ATP = O-phospho-L-threonyl-[protein] + ADP + H(+)</text>
        <dbReference type="Rhea" id="RHEA:46608"/>
        <dbReference type="Rhea" id="RHEA-COMP:11060"/>
        <dbReference type="Rhea" id="RHEA-COMP:11605"/>
        <dbReference type="ChEBI" id="CHEBI:15378"/>
        <dbReference type="ChEBI" id="CHEBI:30013"/>
        <dbReference type="ChEBI" id="CHEBI:30616"/>
        <dbReference type="ChEBI" id="CHEBI:61977"/>
        <dbReference type="ChEBI" id="CHEBI:456216"/>
        <dbReference type="EC" id="2.7.11.22"/>
    </reaction>
</comment>
<dbReference type="Gene3D" id="3.30.200.20">
    <property type="entry name" value="Phosphorylase Kinase, domain 1"/>
    <property type="match status" value="1"/>
</dbReference>
<protein>
    <submittedName>
        <fullName evidence="11">Cyclin dependent kinase</fullName>
    </submittedName>
</protein>
<dbReference type="InterPro" id="IPR050108">
    <property type="entry name" value="CDK"/>
</dbReference>
<dbReference type="GO" id="GO:0004693">
    <property type="term" value="F:cyclin-dependent protein serine/threonine kinase activity"/>
    <property type="evidence" value="ECO:0007669"/>
    <property type="project" value="UniProtKB-EC"/>
</dbReference>
<evidence type="ECO:0000256" key="3">
    <source>
        <dbReference type="ARBA" id="ARBA00022679"/>
    </source>
</evidence>
<evidence type="ECO:0000313" key="11">
    <source>
        <dbReference type="EMBL" id="BAH29722.1"/>
    </source>
</evidence>
<dbReference type="Gene3D" id="1.10.510.10">
    <property type="entry name" value="Transferase(Phosphotransferase) domain 1"/>
    <property type="match status" value="1"/>
</dbReference>
<dbReference type="PROSITE" id="PS50011">
    <property type="entry name" value="PROTEIN_KINASE_DOM"/>
    <property type="match status" value="1"/>
</dbReference>
<evidence type="ECO:0000256" key="1">
    <source>
        <dbReference type="ARBA" id="ARBA00006485"/>
    </source>
</evidence>
<dbReference type="SMART" id="SM00220">
    <property type="entry name" value="S_TKc"/>
    <property type="match status" value="1"/>
</dbReference>
<dbReference type="Pfam" id="PF00069">
    <property type="entry name" value="Pkinase"/>
    <property type="match status" value="1"/>
</dbReference>
<keyword evidence="4" id="KW-0547">Nucleotide-binding</keyword>
<evidence type="ECO:0000259" key="10">
    <source>
        <dbReference type="PROSITE" id="PS50011"/>
    </source>
</evidence>
<reference evidence="11" key="1">
    <citation type="journal article" date="2010" name="Gene">
        <title>Unique genome of dicyemid mesozoan: highly shortened spliceosomal introns in conservative exon/intron structure.</title>
        <authorList>
            <person name="Ogino K."/>
            <person name="Tsuneki K."/>
            <person name="Furuya H."/>
        </authorList>
    </citation>
    <scope>NUCLEOTIDE SEQUENCE</scope>
</reference>